<comment type="similarity">
    <text evidence="1">Belongs to the sigma-70 factor family. ECF subfamily.</text>
</comment>
<reference evidence="7 8" key="2">
    <citation type="journal article" date="2012" name="J. Bacteriol.">
        <title>Complete genome sequences of Desulfosporosinus orientis DSM765T, Desulfosporosinus youngiae DSM17734T, Desulfosporosinus meridiei DSM13257T, and Desulfosporosinus acidiphilus DSM22704T.</title>
        <authorList>
            <person name="Pester M."/>
            <person name="Brambilla E."/>
            <person name="Alazard D."/>
            <person name="Rattei T."/>
            <person name="Weinmaier T."/>
            <person name="Han J."/>
            <person name="Lucas S."/>
            <person name="Lapidus A."/>
            <person name="Cheng J.F."/>
            <person name="Goodwin L."/>
            <person name="Pitluck S."/>
            <person name="Peters L."/>
            <person name="Ovchinnikova G."/>
            <person name="Teshima H."/>
            <person name="Detter J.C."/>
            <person name="Han C.S."/>
            <person name="Tapia R."/>
            <person name="Land M.L."/>
            <person name="Hauser L."/>
            <person name="Kyrpides N.C."/>
            <person name="Ivanova N.N."/>
            <person name="Pagani I."/>
            <person name="Huntmann M."/>
            <person name="Wei C.L."/>
            <person name="Davenport K.W."/>
            <person name="Daligault H."/>
            <person name="Chain P.S."/>
            <person name="Chen A."/>
            <person name="Mavromatis K."/>
            <person name="Markowitz V."/>
            <person name="Szeto E."/>
            <person name="Mikhailova N."/>
            <person name="Pati A."/>
            <person name="Wagner M."/>
            <person name="Woyke T."/>
            <person name="Ollivier B."/>
            <person name="Klenk H.P."/>
            <person name="Spring S."/>
            <person name="Loy A."/>
        </authorList>
    </citation>
    <scope>NUCLEOTIDE SEQUENCE [LARGE SCALE GENOMIC DNA]</scope>
    <source>
        <strain evidence="8">ATCC 19365 / DSM 765 / NCIMB 8382 / VKM B-1628</strain>
    </source>
</reference>
<dbReference type="OrthoDB" id="9784984at2"/>
<gene>
    <name evidence="7" type="ordered locus">Desor_3611</name>
</gene>
<dbReference type="AlphaFoldDB" id="G7WIL7"/>
<accession>G7WIL7</accession>
<dbReference type="SUPFAM" id="SSF88659">
    <property type="entry name" value="Sigma3 and sigma4 domains of RNA polymerase sigma factors"/>
    <property type="match status" value="1"/>
</dbReference>
<dbReference type="Proteomes" id="UP000006346">
    <property type="component" value="Chromosome"/>
</dbReference>
<dbReference type="eggNOG" id="COG1595">
    <property type="taxonomic scope" value="Bacteria"/>
</dbReference>
<dbReference type="Gene3D" id="1.10.1740.10">
    <property type="match status" value="1"/>
</dbReference>
<dbReference type="CDD" id="cd06171">
    <property type="entry name" value="Sigma70_r4"/>
    <property type="match status" value="1"/>
</dbReference>
<evidence type="ECO:0000313" key="7">
    <source>
        <dbReference type="EMBL" id="AET69091.1"/>
    </source>
</evidence>
<dbReference type="KEGG" id="dor:Desor_3611"/>
<dbReference type="RefSeq" id="WP_014185899.1">
    <property type="nucleotide sequence ID" value="NC_016584.1"/>
</dbReference>
<dbReference type="EMBL" id="CP003108">
    <property type="protein sequence ID" value="AET69091.1"/>
    <property type="molecule type" value="Genomic_DNA"/>
</dbReference>
<evidence type="ECO:0000256" key="3">
    <source>
        <dbReference type="ARBA" id="ARBA00023082"/>
    </source>
</evidence>
<dbReference type="InterPro" id="IPR007627">
    <property type="entry name" value="RNA_pol_sigma70_r2"/>
</dbReference>
<proteinExistence type="inferred from homology"/>
<keyword evidence="4" id="KW-0804">Transcription</keyword>
<dbReference type="InterPro" id="IPR039425">
    <property type="entry name" value="RNA_pol_sigma-70-like"/>
</dbReference>
<dbReference type="PATRIC" id="fig|768706.3.peg.3644"/>
<dbReference type="InterPro" id="IPR013325">
    <property type="entry name" value="RNA_pol_sigma_r2"/>
</dbReference>
<dbReference type="SUPFAM" id="SSF88946">
    <property type="entry name" value="Sigma2 domain of RNA polymerase sigma factors"/>
    <property type="match status" value="1"/>
</dbReference>
<dbReference type="GO" id="GO:0006352">
    <property type="term" value="P:DNA-templated transcription initiation"/>
    <property type="evidence" value="ECO:0007669"/>
    <property type="project" value="InterPro"/>
</dbReference>
<dbReference type="Pfam" id="PF08281">
    <property type="entry name" value="Sigma70_r4_2"/>
    <property type="match status" value="1"/>
</dbReference>
<dbReference type="Gene3D" id="1.10.10.10">
    <property type="entry name" value="Winged helix-like DNA-binding domain superfamily/Winged helix DNA-binding domain"/>
    <property type="match status" value="1"/>
</dbReference>
<dbReference type="Pfam" id="PF04542">
    <property type="entry name" value="Sigma70_r2"/>
    <property type="match status" value="1"/>
</dbReference>
<dbReference type="STRING" id="768706.Desor_3611"/>
<dbReference type="GO" id="GO:0003677">
    <property type="term" value="F:DNA binding"/>
    <property type="evidence" value="ECO:0007669"/>
    <property type="project" value="InterPro"/>
</dbReference>
<dbReference type="GO" id="GO:0016987">
    <property type="term" value="F:sigma factor activity"/>
    <property type="evidence" value="ECO:0007669"/>
    <property type="project" value="UniProtKB-KW"/>
</dbReference>
<evidence type="ECO:0000259" key="5">
    <source>
        <dbReference type="Pfam" id="PF04542"/>
    </source>
</evidence>
<dbReference type="PANTHER" id="PTHR43133:SF51">
    <property type="entry name" value="RNA POLYMERASE SIGMA FACTOR"/>
    <property type="match status" value="1"/>
</dbReference>
<name>G7WIL7_DESOD</name>
<feature type="domain" description="RNA polymerase sigma factor 70 region 4 type 2" evidence="6">
    <location>
        <begin position="120"/>
        <end position="171"/>
    </location>
</feature>
<dbReference type="InterPro" id="IPR036388">
    <property type="entry name" value="WH-like_DNA-bd_sf"/>
</dbReference>
<evidence type="ECO:0000256" key="4">
    <source>
        <dbReference type="ARBA" id="ARBA00023163"/>
    </source>
</evidence>
<feature type="domain" description="RNA polymerase sigma-70 region 2" evidence="5">
    <location>
        <begin position="21"/>
        <end position="86"/>
    </location>
</feature>
<reference evidence="8" key="1">
    <citation type="submission" date="2011-11" db="EMBL/GenBank/DDBJ databases">
        <title>Complete sequence of Desulfosporosinus orientis DSM 765.</title>
        <authorList>
            <person name="Lucas S."/>
            <person name="Han J."/>
            <person name="Lapidus A."/>
            <person name="Cheng J.-F."/>
            <person name="Goodwin L."/>
            <person name="Pitluck S."/>
            <person name="Peters L."/>
            <person name="Ovchinnikova G."/>
            <person name="Teshima H."/>
            <person name="Detter J.C."/>
            <person name="Han C."/>
            <person name="Tapia R."/>
            <person name="Land M."/>
            <person name="Hauser L."/>
            <person name="Kyrpides N."/>
            <person name="Ivanova N."/>
            <person name="Pagani I."/>
            <person name="Pester M."/>
            <person name="Spring S."/>
            <person name="Ollivier B."/>
            <person name="Rattei T."/>
            <person name="Klenk H.-P."/>
            <person name="Wagner M."/>
            <person name="Loy A."/>
            <person name="Woyke T."/>
        </authorList>
    </citation>
    <scope>NUCLEOTIDE SEQUENCE [LARGE SCALE GENOMIC DNA]</scope>
    <source>
        <strain evidence="8">ATCC 19365 / DSM 765 / NCIMB 8382 / VKM B-1628</strain>
    </source>
</reference>
<dbReference type="PANTHER" id="PTHR43133">
    <property type="entry name" value="RNA POLYMERASE ECF-TYPE SIGMA FACTO"/>
    <property type="match status" value="1"/>
</dbReference>
<dbReference type="InterPro" id="IPR013249">
    <property type="entry name" value="RNA_pol_sigma70_r4_t2"/>
</dbReference>
<dbReference type="HOGENOM" id="CLU_047691_3_1_9"/>
<organism evidence="7 8">
    <name type="scientific">Desulfosporosinus orientis (strain ATCC 19365 / DSM 765 / NCIMB 8382 / VKM B-1628 / Singapore I)</name>
    <name type="common">Desulfotomaculum orientis</name>
    <dbReference type="NCBI Taxonomy" id="768706"/>
    <lineage>
        <taxon>Bacteria</taxon>
        <taxon>Bacillati</taxon>
        <taxon>Bacillota</taxon>
        <taxon>Clostridia</taxon>
        <taxon>Eubacteriales</taxon>
        <taxon>Desulfitobacteriaceae</taxon>
        <taxon>Desulfosporosinus</taxon>
    </lineage>
</organism>
<keyword evidence="2" id="KW-0805">Transcription regulation</keyword>
<evidence type="ECO:0000259" key="6">
    <source>
        <dbReference type="Pfam" id="PF08281"/>
    </source>
</evidence>
<dbReference type="InterPro" id="IPR014284">
    <property type="entry name" value="RNA_pol_sigma-70_dom"/>
</dbReference>
<evidence type="ECO:0000256" key="2">
    <source>
        <dbReference type="ARBA" id="ARBA00023015"/>
    </source>
</evidence>
<dbReference type="NCBIfam" id="TIGR02937">
    <property type="entry name" value="sigma70-ECF"/>
    <property type="match status" value="1"/>
</dbReference>
<keyword evidence="3" id="KW-0731">Sigma factor</keyword>
<keyword evidence="8" id="KW-1185">Reference proteome</keyword>
<evidence type="ECO:0000313" key="8">
    <source>
        <dbReference type="Proteomes" id="UP000006346"/>
    </source>
</evidence>
<dbReference type="InterPro" id="IPR013324">
    <property type="entry name" value="RNA_pol_sigma_r3/r4-like"/>
</dbReference>
<sequence length="182" mass="21674">MEKQIMAAIRRGDAEAFYELLKPYKNQLYRIAYRYLQSEQDALEAIQETIFRAYRGVSKLKRPEYFQTWLIRILMNVCSDELKRRKVQPASFNEEIRQECAAAADDSNEPDSKIRLQRLDINMALDRLDLMHRQVIELKYFEDLTIREIAFILERPEGTIKTWLTQSYKQLKKYLGEGDCHV</sequence>
<evidence type="ECO:0000256" key="1">
    <source>
        <dbReference type="ARBA" id="ARBA00010641"/>
    </source>
</evidence>
<protein>
    <submittedName>
        <fullName evidence="7">RNA polymerase sigma factor, sigma-70 family</fullName>
    </submittedName>
</protein>